<proteinExistence type="predicted"/>
<dbReference type="GO" id="GO:0016773">
    <property type="term" value="F:phosphotransferase activity, alcohol group as acceptor"/>
    <property type="evidence" value="ECO:0007669"/>
    <property type="project" value="TreeGrafter"/>
</dbReference>
<name>F2U8U7_SALR5</name>
<keyword evidence="2" id="KW-0812">Transmembrane</keyword>
<dbReference type="GO" id="GO:0006493">
    <property type="term" value="P:protein O-linked glycosylation"/>
    <property type="evidence" value="ECO:0007669"/>
    <property type="project" value="InterPro"/>
</dbReference>
<evidence type="ECO:0000256" key="5">
    <source>
        <dbReference type="ARBA" id="ARBA00022840"/>
    </source>
</evidence>
<dbReference type="Proteomes" id="UP000007799">
    <property type="component" value="Unassembled WGS sequence"/>
</dbReference>
<accession>F2U8U7</accession>
<keyword evidence="5" id="KW-0067">ATP-binding</keyword>
<evidence type="ECO:0000313" key="10">
    <source>
        <dbReference type="Proteomes" id="UP000007799"/>
    </source>
</evidence>
<comment type="subcellular location">
    <subcellularLocation>
        <location evidence="8">Endomembrane system</location>
        <topology evidence="8">Single-pass membrane protein</topology>
    </subcellularLocation>
</comment>
<keyword evidence="4" id="KW-0418">Kinase</keyword>
<keyword evidence="6" id="KW-1133">Transmembrane helix</keyword>
<dbReference type="OrthoDB" id="4062651at2759"/>
<dbReference type="AlphaFoldDB" id="F2U8U7"/>
<keyword evidence="10" id="KW-1185">Reference proteome</keyword>
<dbReference type="STRING" id="946362.F2U8U7"/>
<dbReference type="InParanoid" id="F2U8U7"/>
<keyword evidence="1" id="KW-0808">Transferase</keyword>
<protein>
    <recommendedName>
        <fullName evidence="11">Protein kinase domain-containing protein</fullName>
    </recommendedName>
</protein>
<keyword evidence="3" id="KW-0547">Nucleotide-binding</keyword>
<dbReference type="FunCoup" id="F2U8U7">
    <property type="interactions" value="286"/>
</dbReference>
<evidence type="ECO:0008006" key="11">
    <source>
        <dbReference type="Google" id="ProtNLM"/>
    </source>
</evidence>
<evidence type="ECO:0000256" key="7">
    <source>
        <dbReference type="ARBA" id="ARBA00023136"/>
    </source>
</evidence>
<dbReference type="PANTHER" id="PTHR22618">
    <property type="entry name" value="PROTEIN O-MANNOSE KINASE"/>
    <property type="match status" value="1"/>
</dbReference>
<dbReference type="EMBL" id="GL832965">
    <property type="protein sequence ID" value="EGD73150.1"/>
    <property type="molecule type" value="Genomic_DNA"/>
</dbReference>
<dbReference type="GO" id="GO:0005524">
    <property type="term" value="F:ATP binding"/>
    <property type="evidence" value="ECO:0007669"/>
    <property type="project" value="UniProtKB-KW"/>
</dbReference>
<dbReference type="RefSeq" id="XP_004994181.1">
    <property type="nucleotide sequence ID" value="XM_004994124.1"/>
</dbReference>
<evidence type="ECO:0000256" key="2">
    <source>
        <dbReference type="ARBA" id="ARBA00022692"/>
    </source>
</evidence>
<dbReference type="eggNOG" id="ENOG502QQQV">
    <property type="taxonomic scope" value="Eukaryota"/>
</dbReference>
<evidence type="ECO:0000256" key="3">
    <source>
        <dbReference type="ARBA" id="ARBA00022741"/>
    </source>
</evidence>
<evidence type="ECO:0000256" key="8">
    <source>
        <dbReference type="ARBA" id="ARBA00037847"/>
    </source>
</evidence>
<organism evidence="10">
    <name type="scientific">Salpingoeca rosetta (strain ATCC 50818 / BSB-021)</name>
    <dbReference type="NCBI Taxonomy" id="946362"/>
    <lineage>
        <taxon>Eukaryota</taxon>
        <taxon>Choanoflagellata</taxon>
        <taxon>Craspedida</taxon>
        <taxon>Salpingoecidae</taxon>
        <taxon>Salpingoeca</taxon>
    </lineage>
</organism>
<dbReference type="GeneID" id="16074761"/>
<evidence type="ECO:0000313" key="9">
    <source>
        <dbReference type="EMBL" id="EGD73150.1"/>
    </source>
</evidence>
<evidence type="ECO:0000256" key="6">
    <source>
        <dbReference type="ARBA" id="ARBA00022989"/>
    </source>
</evidence>
<dbReference type="GO" id="GO:0019200">
    <property type="term" value="F:carbohydrate kinase activity"/>
    <property type="evidence" value="ECO:0007669"/>
    <property type="project" value="InterPro"/>
</dbReference>
<evidence type="ECO:0000256" key="1">
    <source>
        <dbReference type="ARBA" id="ARBA00022679"/>
    </source>
</evidence>
<dbReference type="KEGG" id="sre:PTSG_04862"/>
<dbReference type="GO" id="GO:0005789">
    <property type="term" value="C:endoplasmic reticulum membrane"/>
    <property type="evidence" value="ECO:0007669"/>
    <property type="project" value="TreeGrafter"/>
</dbReference>
<sequence>MKLVVRYVVAGLTAVLAALVLVGLASTSWWASVIHGRAPALKVLPPIEHSAVFTCAQGFYINPHDGQCRPCPRGTFTSPPSIVECVPLLTCDEISRDIGSLAKFSTGGVKTLFRGRWKGPHVHAIDVLVARPHPGLVDDFKMGKDNLDAIGPHPLIIRPIGHCNDPPMLVFPLYRLGSALNVNAVAAQVEDALELRLQLVEDYASILVHLHHQASSNGAFVMCDADSVGKLLSQFLISDDYRLILNDVDALPLATPTHKIKCGHRELSGDFVGA</sequence>
<dbReference type="PANTHER" id="PTHR22618:SF2">
    <property type="entry name" value="PROTEIN O-MANNOSE KINASE"/>
    <property type="match status" value="1"/>
</dbReference>
<reference evidence="9" key="1">
    <citation type="submission" date="2009-08" db="EMBL/GenBank/DDBJ databases">
        <title>Annotation of Salpingoeca rosetta.</title>
        <authorList>
            <consortium name="The Broad Institute Genome Sequencing Platform"/>
            <person name="Russ C."/>
            <person name="Cuomo C."/>
            <person name="Burger G."/>
            <person name="Gray M.W."/>
            <person name="Holland P.W.H."/>
            <person name="King N."/>
            <person name="Lang F.B.F."/>
            <person name="Roger A.J."/>
            <person name="Ruiz-Trillo I."/>
            <person name="Young S.K."/>
            <person name="Zeng Q."/>
            <person name="Gargeya S."/>
            <person name="Alvarado L."/>
            <person name="Berlin A."/>
            <person name="Chapman S.B."/>
            <person name="Chen Z."/>
            <person name="Freedman E."/>
            <person name="Gellesch M."/>
            <person name="Goldberg J."/>
            <person name="Griggs A."/>
            <person name="Gujja S."/>
            <person name="Heilman E."/>
            <person name="Heiman D."/>
            <person name="Howarth C."/>
            <person name="Mehta T."/>
            <person name="Neiman D."/>
            <person name="Pearson M."/>
            <person name="Roberts A."/>
            <person name="Saif S."/>
            <person name="Shea T."/>
            <person name="Shenoy N."/>
            <person name="Sisk P."/>
            <person name="Stolte C."/>
            <person name="Sykes S."/>
            <person name="White J."/>
            <person name="Yandava C."/>
            <person name="Haas B."/>
            <person name="Nusbaum C."/>
            <person name="Birren B."/>
        </authorList>
    </citation>
    <scope>NUCLEOTIDE SEQUENCE [LARGE SCALE GENOMIC DNA]</scope>
    <source>
        <strain evidence="9">ATCC 50818</strain>
    </source>
</reference>
<dbReference type="InterPro" id="IPR039318">
    <property type="entry name" value="POMK"/>
</dbReference>
<evidence type="ECO:0000256" key="4">
    <source>
        <dbReference type="ARBA" id="ARBA00022777"/>
    </source>
</evidence>
<keyword evidence="7" id="KW-0472">Membrane</keyword>
<gene>
    <name evidence="9" type="ORF">PTSG_04862</name>
</gene>
<dbReference type="Gene3D" id="1.10.510.10">
    <property type="entry name" value="Transferase(Phosphotransferase) domain 1"/>
    <property type="match status" value="1"/>
</dbReference>